<reference evidence="2" key="1">
    <citation type="submission" date="2023-08" db="EMBL/GenBank/DDBJ databases">
        <title>Black Yeasts Isolated from many extreme environments.</title>
        <authorList>
            <person name="Coleine C."/>
            <person name="Stajich J.E."/>
            <person name="Selbmann L."/>
        </authorList>
    </citation>
    <scope>NUCLEOTIDE SEQUENCE</scope>
    <source>
        <strain evidence="2">CCFEE 5810</strain>
    </source>
</reference>
<feature type="region of interest" description="Disordered" evidence="1">
    <location>
        <begin position="1"/>
        <end position="138"/>
    </location>
</feature>
<comment type="caution">
    <text evidence="2">The sequence shown here is derived from an EMBL/GenBank/DDBJ whole genome shotgun (WGS) entry which is preliminary data.</text>
</comment>
<accession>A0AAN7WFH4</accession>
<name>A0AAN7WFH4_9PEZI</name>
<feature type="compositionally biased region" description="Pro residues" evidence="1">
    <location>
        <begin position="1"/>
        <end position="11"/>
    </location>
</feature>
<dbReference type="AlphaFoldDB" id="A0AAN7WFH4"/>
<feature type="region of interest" description="Disordered" evidence="1">
    <location>
        <begin position="519"/>
        <end position="540"/>
    </location>
</feature>
<evidence type="ECO:0000313" key="2">
    <source>
        <dbReference type="EMBL" id="KAK5703879.1"/>
    </source>
</evidence>
<feature type="compositionally biased region" description="Polar residues" evidence="1">
    <location>
        <begin position="84"/>
        <end position="109"/>
    </location>
</feature>
<proteinExistence type="predicted"/>
<sequence>MSNYPPPPPSRPANYSYPPSASPTNSNAYAQPPPAKRARLSPDARSPQQQYAPPPQQYGGYGNPYQPQQQQQQQQQQSPYGSPTTYAGSPQAFNTPQWHPQWQNQSTPRSVAMSPPAQTTSAGMMPPPPRPNKEDKEERNVNIDDIGDSLYGSGVSIKDEENYLLNVFQNRHGANTANESFASTANNTSFASSSTTGAGNTSFNHLPTLASHSAFSGTLGPTQSQDHIDQVTQRARAAASVSRNLAHQHPLSSGNQFLLTNPLRKRLMARAHEQGVSVNTSGLWQRAGQPQAHETRVMMGSGVNGAAEGLASVVVDTRPEFTASKGDAFEVVLSLVCLAVEGRLRGLVEDGARRYGDHGRVAPEFAGVAQGLGGAVEEVVVPEAVTGGNWDRVDAAAAGGGEMSSTPQPMPTISFQSAIARKLRSIAQLDEAAELSRTNKRLARQRAQALKDAAATDDPMADVPPELAPELPKITKKELARKEKEAKLGREANSAANINSTIALATGGKKKRQYGWMTGGASAEPSNRFKEAGPKSGSGAVTPVGKVEGGGAIGSPGGLGGSSGGVRGGVDDFTAIGLPAPVRAAEWGEWREDVGVGGEGRKVQGRDWVVVLERDGRGGRALQRFFTGVGVVEGV</sequence>
<dbReference type="Proteomes" id="UP001310594">
    <property type="component" value="Unassembled WGS sequence"/>
</dbReference>
<evidence type="ECO:0008006" key="4">
    <source>
        <dbReference type="Google" id="ProtNLM"/>
    </source>
</evidence>
<feature type="compositionally biased region" description="Low complexity" evidence="1">
    <location>
        <begin position="12"/>
        <end position="30"/>
    </location>
</feature>
<evidence type="ECO:0000256" key="1">
    <source>
        <dbReference type="SAM" id="MobiDB-lite"/>
    </source>
</evidence>
<protein>
    <recommendedName>
        <fullName evidence="4">TBP-associated factor 4</fullName>
    </recommendedName>
</protein>
<organism evidence="2 3">
    <name type="scientific">Elasticomyces elasticus</name>
    <dbReference type="NCBI Taxonomy" id="574655"/>
    <lineage>
        <taxon>Eukaryota</taxon>
        <taxon>Fungi</taxon>
        <taxon>Dikarya</taxon>
        <taxon>Ascomycota</taxon>
        <taxon>Pezizomycotina</taxon>
        <taxon>Dothideomycetes</taxon>
        <taxon>Dothideomycetidae</taxon>
        <taxon>Mycosphaerellales</taxon>
        <taxon>Teratosphaeriaceae</taxon>
        <taxon>Elasticomyces</taxon>
    </lineage>
</organism>
<dbReference type="EMBL" id="JAVRQU010000004">
    <property type="protein sequence ID" value="KAK5703879.1"/>
    <property type="molecule type" value="Genomic_DNA"/>
</dbReference>
<gene>
    <name evidence="2" type="ORF">LTR97_002892</name>
</gene>
<evidence type="ECO:0000313" key="3">
    <source>
        <dbReference type="Proteomes" id="UP001310594"/>
    </source>
</evidence>
<feature type="compositionally biased region" description="Low complexity" evidence="1">
    <location>
        <begin position="63"/>
        <end position="83"/>
    </location>
</feature>